<protein>
    <submittedName>
        <fullName evidence="2">Uncharacterized protein</fullName>
    </submittedName>
</protein>
<keyword evidence="3" id="KW-1185">Reference proteome</keyword>
<comment type="caution">
    <text evidence="2">The sequence shown here is derived from an EMBL/GenBank/DDBJ whole genome shotgun (WGS) entry which is preliminary data.</text>
</comment>
<evidence type="ECO:0000313" key="3">
    <source>
        <dbReference type="Proteomes" id="UP000324748"/>
    </source>
</evidence>
<dbReference type="AlphaFoldDB" id="A0A5B0QYV6"/>
<evidence type="ECO:0000313" key="2">
    <source>
        <dbReference type="EMBL" id="KAA1117954.1"/>
    </source>
</evidence>
<sequence>MFATSHEPSRIWRVLPVQVLLACQVGCMPPTSAIRELANGGSMPPEAQHQAWIAASPGLAEGRVVMDARPCKSHHSLTRALADGAFSKAPEHQYLAPAGLLQGEFKTASLIKDCRSRHRFQVVEANSPSPSPTSPTEVPTPVGSFLPHHMQAAQFDDTSTMKTYTRYVINSAPQPTPGDSKSTMQ</sequence>
<accession>A0A5B0QYV6</accession>
<feature type="region of interest" description="Disordered" evidence="1">
    <location>
        <begin position="124"/>
        <end position="145"/>
    </location>
</feature>
<evidence type="ECO:0000256" key="1">
    <source>
        <dbReference type="SAM" id="MobiDB-lite"/>
    </source>
</evidence>
<dbReference type="Proteomes" id="UP000324748">
    <property type="component" value="Unassembled WGS sequence"/>
</dbReference>
<proteinExistence type="predicted"/>
<gene>
    <name evidence="2" type="ORF">PGT21_028275</name>
</gene>
<organism evidence="2 3">
    <name type="scientific">Puccinia graminis f. sp. tritici</name>
    <dbReference type="NCBI Taxonomy" id="56615"/>
    <lineage>
        <taxon>Eukaryota</taxon>
        <taxon>Fungi</taxon>
        <taxon>Dikarya</taxon>
        <taxon>Basidiomycota</taxon>
        <taxon>Pucciniomycotina</taxon>
        <taxon>Pucciniomycetes</taxon>
        <taxon>Pucciniales</taxon>
        <taxon>Pucciniaceae</taxon>
        <taxon>Puccinia</taxon>
    </lineage>
</organism>
<reference evidence="2 3" key="1">
    <citation type="submission" date="2019-05" db="EMBL/GenBank/DDBJ databases">
        <title>Emergence of the Ug99 lineage of the wheat stem rust pathogen through somatic hybridization.</title>
        <authorList>
            <person name="Li F."/>
            <person name="Upadhyaya N.M."/>
            <person name="Sperschneider J."/>
            <person name="Matny O."/>
            <person name="Nguyen-Phuc H."/>
            <person name="Mago R."/>
            <person name="Raley C."/>
            <person name="Miller M.E."/>
            <person name="Silverstein K.A.T."/>
            <person name="Henningsen E."/>
            <person name="Hirsch C.D."/>
            <person name="Visser B."/>
            <person name="Pretorius Z.A."/>
            <person name="Steffenson B.J."/>
            <person name="Schwessinger B."/>
            <person name="Dodds P.N."/>
            <person name="Figueroa M."/>
        </authorList>
    </citation>
    <scope>NUCLEOTIDE SEQUENCE [LARGE SCALE GENOMIC DNA]</scope>
    <source>
        <strain evidence="2">21-0</strain>
    </source>
</reference>
<dbReference type="EMBL" id="VSWC01000002">
    <property type="protein sequence ID" value="KAA1117954.1"/>
    <property type="molecule type" value="Genomic_DNA"/>
</dbReference>
<name>A0A5B0QYV6_PUCGR</name>